<dbReference type="RefSeq" id="XP_002549925.1">
    <property type="nucleotide sequence ID" value="XM_002549879.1"/>
</dbReference>
<dbReference type="EMBL" id="GG692399">
    <property type="protein sequence ID" value="EER32551.1"/>
    <property type="molecule type" value="Genomic_DNA"/>
</dbReference>
<evidence type="ECO:0000256" key="1">
    <source>
        <dbReference type="SAM" id="Phobius"/>
    </source>
</evidence>
<dbReference type="HOGENOM" id="CLU_1011935_0_0_1"/>
<keyword evidence="1" id="KW-0472">Membrane</keyword>
<keyword evidence="1" id="KW-0812">Transmembrane</keyword>
<protein>
    <submittedName>
        <fullName evidence="2">Uncharacterized protein</fullName>
    </submittedName>
</protein>
<dbReference type="AlphaFoldDB" id="C5MDC1"/>
<proteinExistence type="predicted"/>
<dbReference type="KEGG" id="ctp:CTRG_04222"/>
<sequence length="275" mass="31387">MSLFKPTLAVALLSADLNYKLRHSHITFGKRHKKDRDIIKELTPKAWSFSIKETNQNFMLFVISIIMILSLEIIFVPSKRLTLILPILITGLLSALQIVDLEYSSLPANPESILKIERVLLKHATIRNGILDANYSTKRVDVNFREVVDDGLHIKARDLLLDEGIQIIAVGECQFKTGSKKIHEKLYPIVNLQLPGNINRTYIGLSPCSYISLLSDINELIRLKDHSPTGHSQWLTYSLNENTGVWKRDWVKSEEDSHSGPNVLNNWWKHISDKT</sequence>
<gene>
    <name evidence="2" type="ORF">CTRG_04222</name>
</gene>
<accession>C5MDC1</accession>
<name>C5MDC1_CANTT</name>
<keyword evidence="3" id="KW-1185">Reference proteome</keyword>
<organism evidence="2 3">
    <name type="scientific">Candida tropicalis (strain ATCC MYA-3404 / T1)</name>
    <name type="common">Yeast</name>
    <dbReference type="NCBI Taxonomy" id="294747"/>
    <lineage>
        <taxon>Eukaryota</taxon>
        <taxon>Fungi</taxon>
        <taxon>Dikarya</taxon>
        <taxon>Ascomycota</taxon>
        <taxon>Saccharomycotina</taxon>
        <taxon>Pichiomycetes</taxon>
        <taxon>Debaryomycetaceae</taxon>
        <taxon>Candida/Lodderomyces clade</taxon>
        <taxon>Candida</taxon>
    </lineage>
</organism>
<dbReference type="VEuPathDB" id="FungiDB:CTRG_04222"/>
<dbReference type="OrthoDB" id="10360526at2759"/>
<evidence type="ECO:0000313" key="2">
    <source>
        <dbReference type="EMBL" id="EER32551.1"/>
    </source>
</evidence>
<feature type="transmembrane region" description="Helical" evidence="1">
    <location>
        <begin position="58"/>
        <end position="76"/>
    </location>
</feature>
<evidence type="ECO:0000313" key="3">
    <source>
        <dbReference type="Proteomes" id="UP000002037"/>
    </source>
</evidence>
<dbReference type="Proteomes" id="UP000002037">
    <property type="component" value="Unassembled WGS sequence"/>
</dbReference>
<keyword evidence="1" id="KW-1133">Transmembrane helix</keyword>
<dbReference type="GeneID" id="8299492"/>
<reference evidence="2 3" key="1">
    <citation type="journal article" date="2009" name="Nature">
        <title>Evolution of pathogenicity and sexual reproduction in eight Candida genomes.</title>
        <authorList>
            <person name="Butler G."/>
            <person name="Rasmussen M.D."/>
            <person name="Lin M.F."/>
            <person name="Santos M.A."/>
            <person name="Sakthikumar S."/>
            <person name="Munro C.A."/>
            <person name="Rheinbay E."/>
            <person name="Grabherr M."/>
            <person name="Forche A."/>
            <person name="Reedy J.L."/>
            <person name="Agrafioti I."/>
            <person name="Arnaud M.B."/>
            <person name="Bates S."/>
            <person name="Brown A.J."/>
            <person name="Brunke S."/>
            <person name="Costanzo M.C."/>
            <person name="Fitzpatrick D.A."/>
            <person name="de Groot P.W."/>
            <person name="Harris D."/>
            <person name="Hoyer L.L."/>
            <person name="Hube B."/>
            <person name="Klis F.M."/>
            <person name="Kodira C."/>
            <person name="Lennard N."/>
            <person name="Logue M.E."/>
            <person name="Martin R."/>
            <person name="Neiman A.M."/>
            <person name="Nikolaou E."/>
            <person name="Quail M.A."/>
            <person name="Quinn J."/>
            <person name="Santos M.C."/>
            <person name="Schmitzberger F.F."/>
            <person name="Sherlock G."/>
            <person name="Shah P."/>
            <person name="Silverstein K.A."/>
            <person name="Skrzypek M.S."/>
            <person name="Soll D."/>
            <person name="Staggs R."/>
            <person name="Stansfield I."/>
            <person name="Stumpf M.P."/>
            <person name="Sudbery P.E."/>
            <person name="Srikantha T."/>
            <person name="Zeng Q."/>
            <person name="Berman J."/>
            <person name="Berriman M."/>
            <person name="Heitman J."/>
            <person name="Gow N.A."/>
            <person name="Lorenz M.C."/>
            <person name="Birren B.W."/>
            <person name="Kellis M."/>
            <person name="Cuomo C.A."/>
        </authorList>
    </citation>
    <scope>NUCLEOTIDE SEQUENCE [LARGE SCALE GENOMIC DNA]</scope>
    <source>
        <strain evidence="3">ATCC MYA-3404 / T1</strain>
    </source>
</reference>